<dbReference type="GO" id="GO:0005829">
    <property type="term" value="C:cytosol"/>
    <property type="evidence" value="ECO:0007669"/>
    <property type="project" value="TreeGrafter"/>
</dbReference>
<dbReference type="PANTHER" id="PTHR34986:SF1">
    <property type="entry name" value="PROTEIN YIAL"/>
    <property type="match status" value="1"/>
</dbReference>
<evidence type="ECO:0000313" key="1">
    <source>
        <dbReference type="EMBL" id="KPC49407.1"/>
    </source>
</evidence>
<dbReference type="RefSeq" id="WP_053939755.1">
    <property type="nucleotide sequence ID" value="NZ_LAQT01000037.1"/>
</dbReference>
<dbReference type="Proteomes" id="UP000037939">
    <property type="component" value="Unassembled WGS sequence"/>
</dbReference>
<sequence length="159" mass="17749">MILSTIDNWLTTQAAFPAPVNAALSMLVQRDLLAMPAGRYPLGDDPRMFFLIQTATTEPLNNQRAEAHTQHVDIQWLLAGVERYGVTQKDASAIIEEDLSERHDVAFYAAPARETQFDFYPGSFGVFFPSDIHRATGQVDQPAPIHKVVVKLHRSLFGL</sequence>
<dbReference type="Pfam" id="PF04074">
    <property type="entry name" value="DUF386"/>
    <property type="match status" value="1"/>
</dbReference>
<dbReference type="STRING" id="857265.WG78_20970"/>
<dbReference type="SUPFAM" id="SSF51197">
    <property type="entry name" value="Clavaminate synthase-like"/>
    <property type="match status" value="1"/>
</dbReference>
<keyword evidence="2" id="KW-1185">Reference proteome</keyword>
<dbReference type="PANTHER" id="PTHR34986">
    <property type="entry name" value="EVOLVED BETA-GALACTOSIDASE SUBUNIT BETA"/>
    <property type="match status" value="1"/>
</dbReference>
<reference evidence="1 2" key="1">
    <citation type="submission" date="2015-07" db="EMBL/GenBank/DDBJ databases">
        <title>Draft genome sequence of the Amantichitinum ursilacus IGB-41, a new chitin-degrading bacterium.</title>
        <authorList>
            <person name="Kirstahler P."/>
            <person name="Guenther M."/>
            <person name="Grumaz C."/>
            <person name="Rupp S."/>
            <person name="Zibek S."/>
            <person name="Sohn K."/>
        </authorList>
    </citation>
    <scope>NUCLEOTIDE SEQUENCE [LARGE SCALE GENOMIC DNA]</scope>
    <source>
        <strain evidence="1 2">IGB-41</strain>
    </source>
</reference>
<dbReference type="Gene3D" id="2.60.120.370">
    <property type="entry name" value="YhcH/YjgK/YiaL"/>
    <property type="match status" value="1"/>
</dbReference>
<dbReference type="NCBIfam" id="TIGR00022">
    <property type="entry name" value="YhcH/YjgK/YiaL family protein"/>
    <property type="match status" value="1"/>
</dbReference>
<dbReference type="OrthoDB" id="6196468at2"/>
<organism evidence="1 2">
    <name type="scientific">Amantichitinum ursilacus</name>
    <dbReference type="NCBI Taxonomy" id="857265"/>
    <lineage>
        <taxon>Bacteria</taxon>
        <taxon>Pseudomonadati</taxon>
        <taxon>Pseudomonadota</taxon>
        <taxon>Betaproteobacteria</taxon>
        <taxon>Neisseriales</taxon>
        <taxon>Chitinibacteraceae</taxon>
        <taxon>Amantichitinum</taxon>
    </lineage>
</organism>
<evidence type="ECO:0000313" key="2">
    <source>
        <dbReference type="Proteomes" id="UP000037939"/>
    </source>
</evidence>
<dbReference type="InterPro" id="IPR004375">
    <property type="entry name" value="NanQ/TabA/YiaL"/>
</dbReference>
<dbReference type="InterPro" id="IPR037012">
    <property type="entry name" value="NanQ/TabA/YiaL_sf"/>
</dbReference>
<dbReference type="AlphaFoldDB" id="A0A0N0GL08"/>
<name>A0A0N0GL08_9NEIS</name>
<protein>
    <submittedName>
        <fullName evidence="1">Toxin-antitoxin biofilm protein TabA</fullName>
    </submittedName>
</protein>
<gene>
    <name evidence="1" type="primary">tabA</name>
    <name evidence="1" type="ORF">WG78_20970</name>
</gene>
<dbReference type="EMBL" id="LAQT01000037">
    <property type="protein sequence ID" value="KPC49407.1"/>
    <property type="molecule type" value="Genomic_DNA"/>
</dbReference>
<accession>A0A0N0GL08</accession>
<comment type="caution">
    <text evidence="1">The sequence shown here is derived from an EMBL/GenBank/DDBJ whole genome shotgun (WGS) entry which is preliminary data.</text>
</comment>
<proteinExistence type="predicted"/>